<dbReference type="InterPro" id="IPR036397">
    <property type="entry name" value="RNaseH_sf"/>
</dbReference>
<dbReference type="PANTHER" id="PTHR42648:SF27">
    <property type="entry name" value="RNA-DIRECTED DNA POLYMERASE"/>
    <property type="match status" value="1"/>
</dbReference>
<dbReference type="GO" id="GO:0016787">
    <property type="term" value="F:hydrolase activity"/>
    <property type="evidence" value="ECO:0007669"/>
    <property type="project" value="UniProtKB-KW"/>
</dbReference>
<keyword evidence="1" id="KW-0479">Metal-binding</keyword>
<dbReference type="AlphaFoldDB" id="A0A699GGU0"/>
<dbReference type="EMBL" id="BKCJ010000037">
    <property type="protein sequence ID" value="GEU29019.1"/>
    <property type="molecule type" value="Genomic_DNA"/>
</dbReference>
<dbReference type="Pfam" id="PF13976">
    <property type="entry name" value="gag_pre-integrs"/>
    <property type="match status" value="1"/>
</dbReference>
<gene>
    <name evidence="5" type="ORF">Tci_000997</name>
</gene>
<comment type="caution">
    <text evidence="5">The sequence shown here is derived from an EMBL/GenBank/DDBJ whole genome shotgun (WGS) entry which is preliminary data.</text>
</comment>
<feature type="compositionally biased region" description="Basic residues" evidence="3">
    <location>
        <begin position="211"/>
        <end position="220"/>
    </location>
</feature>
<dbReference type="InterPro" id="IPR013103">
    <property type="entry name" value="RVT_2"/>
</dbReference>
<feature type="region of interest" description="Disordered" evidence="3">
    <location>
        <begin position="211"/>
        <end position="264"/>
    </location>
</feature>
<dbReference type="GO" id="GO:0015074">
    <property type="term" value="P:DNA integration"/>
    <property type="evidence" value="ECO:0007669"/>
    <property type="project" value="InterPro"/>
</dbReference>
<dbReference type="SUPFAM" id="SSF53098">
    <property type="entry name" value="Ribonuclease H-like"/>
    <property type="match status" value="1"/>
</dbReference>
<dbReference type="GO" id="GO:0046872">
    <property type="term" value="F:metal ion binding"/>
    <property type="evidence" value="ECO:0007669"/>
    <property type="project" value="UniProtKB-KW"/>
</dbReference>
<evidence type="ECO:0000256" key="3">
    <source>
        <dbReference type="SAM" id="MobiDB-lite"/>
    </source>
</evidence>
<dbReference type="Gene3D" id="3.30.420.10">
    <property type="entry name" value="Ribonuclease H-like superfamily/Ribonuclease H"/>
    <property type="match status" value="1"/>
</dbReference>
<dbReference type="GO" id="GO:0003676">
    <property type="term" value="F:nucleic acid binding"/>
    <property type="evidence" value="ECO:0007669"/>
    <property type="project" value="InterPro"/>
</dbReference>
<dbReference type="PANTHER" id="PTHR42648">
    <property type="entry name" value="TRANSPOSASE, PUTATIVE-RELATED"/>
    <property type="match status" value="1"/>
</dbReference>
<feature type="compositionally biased region" description="Basic and acidic residues" evidence="3">
    <location>
        <begin position="250"/>
        <end position="260"/>
    </location>
</feature>
<evidence type="ECO:0000256" key="1">
    <source>
        <dbReference type="ARBA" id="ARBA00022723"/>
    </source>
</evidence>
<reference evidence="5" key="1">
    <citation type="journal article" date="2019" name="Sci. Rep.">
        <title>Draft genome of Tanacetum cinerariifolium, the natural source of mosquito coil.</title>
        <authorList>
            <person name="Yamashiro T."/>
            <person name="Shiraishi A."/>
            <person name="Satake H."/>
            <person name="Nakayama K."/>
        </authorList>
    </citation>
    <scope>NUCLEOTIDE SEQUENCE</scope>
</reference>
<dbReference type="Pfam" id="PF07727">
    <property type="entry name" value="RVT_2"/>
    <property type="match status" value="1"/>
</dbReference>
<keyword evidence="2" id="KW-0378">Hydrolase</keyword>
<dbReference type="InterPro" id="IPR039537">
    <property type="entry name" value="Retrotran_Ty1/copia-like"/>
</dbReference>
<dbReference type="InterPro" id="IPR012337">
    <property type="entry name" value="RNaseH-like_sf"/>
</dbReference>
<feature type="domain" description="Integrase catalytic" evidence="4">
    <location>
        <begin position="393"/>
        <end position="593"/>
    </location>
</feature>
<organism evidence="5">
    <name type="scientific">Tanacetum cinerariifolium</name>
    <name type="common">Dalmatian daisy</name>
    <name type="synonym">Chrysanthemum cinerariifolium</name>
    <dbReference type="NCBI Taxonomy" id="118510"/>
    <lineage>
        <taxon>Eukaryota</taxon>
        <taxon>Viridiplantae</taxon>
        <taxon>Streptophyta</taxon>
        <taxon>Embryophyta</taxon>
        <taxon>Tracheophyta</taxon>
        <taxon>Spermatophyta</taxon>
        <taxon>Magnoliopsida</taxon>
        <taxon>eudicotyledons</taxon>
        <taxon>Gunneridae</taxon>
        <taxon>Pentapetalae</taxon>
        <taxon>asterids</taxon>
        <taxon>campanulids</taxon>
        <taxon>Asterales</taxon>
        <taxon>Asteraceae</taxon>
        <taxon>Asteroideae</taxon>
        <taxon>Anthemideae</taxon>
        <taxon>Anthemidinae</taxon>
        <taxon>Tanacetum</taxon>
    </lineage>
</organism>
<evidence type="ECO:0000313" key="5">
    <source>
        <dbReference type="EMBL" id="GEU29019.1"/>
    </source>
</evidence>
<accession>A0A699GGU0</accession>
<proteinExistence type="predicted"/>
<dbReference type="InterPro" id="IPR025724">
    <property type="entry name" value="GAG-pre-integrase_dom"/>
</dbReference>
<sequence length="1055" mass="121651">MLRITLNNGRTTMDVIDNKWWKKKKAMDMLLAIEDRGFFEKQNLTGPNFIDWYRQLRIVILVEDNLNYLEHPIPAAPVLAQGGRQVSLATHAAWELKTLFAQQAEHELLQTMREFHSYKQEEGQSVSSYVLKIKSYIDNLELLGYPVTTFLGVSLIFISPRKKFDGFMQNYNMHNMGKTINELHAMLKLHEQTLPKNNAFVLHAIRVRKVQKDNNKHKKLQPQLATRGQNQEKGKSKPAYAPKPKIPPPPKREDPTKDSVYDTGSGTHIYNTTQGLMGSRKLKPGALSLYVGNSQRAAVEAIGSYHLSLPSGLVIILNNYHYAPSITRGVISVSRLYDNGYVNQFVDTSIQVSRNNMVYLSAVPRDCIFRIDLSDSYTNVSSIYALRNKRAKSNLDSALLWHCRLGHISKKSIGKVQHDGLLNLTDLRAFEKFIPCMSGRMARKPYTHQVERAKYLLGLIHTDEVENQLGKTIKSLRSDRRGEYTSQEFLDHLKDHGIIAHRTPPYMPQHNGVSERRNRTLLDMVRSMMSQTTLPKSFWDYALEAAARILDMVPTKKSLKEEMHEMHKNYNNHGGDHASKNDDTPMCKRHEVNYIQSEGYLNRNSHDSHSHQSHHDRNDFEKSLTELNNDVGNDLEDFKRCIHSMRIVHWKLFAKDDGKTTDVLPKKKSKPINQERQSKTDFEKLMTKFLDSQKVTIALELVLDHHLLDRGEVNLQTKSYDKRFMAICDLGYGLFRYEFIELVKFLRTKDEASEIIIKFLKQARFSLNATDLLFQPMFDEYFKSPCAVSTPISTVTLSPPDPARASSFSTSIDKNAPSPSTLPKIKATNSLLNFTNVKTHEEVTVFDSDTFTNLFAPPEISSDESSSRIIDTSNMHTFQQPPIYTKTWKKYHPLTTIIVNPSKPNSTRRQLSTDALWCYFCAFLAKEEPKNYKEAMEESCWIEAMQEDIHEFERLKVWELVPKLDRAMIISLKWIFKVKIDEYGGALKNKARLVAKCYFQEEEIDFEESFTLVALIEAIRIFLVYDRHKNKVVFHMDVKTKFLNQILKEEVCVSQ</sequence>
<protein>
    <recommendedName>
        <fullName evidence="4">Integrase catalytic domain-containing protein</fullName>
    </recommendedName>
</protein>
<evidence type="ECO:0000259" key="4">
    <source>
        <dbReference type="PROSITE" id="PS50994"/>
    </source>
</evidence>
<dbReference type="InterPro" id="IPR001584">
    <property type="entry name" value="Integrase_cat-core"/>
</dbReference>
<name>A0A699GGU0_TANCI</name>
<dbReference type="PROSITE" id="PS50994">
    <property type="entry name" value="INTEGRASE"/>
    <property type="match status" value="1"/>
</dbReference>
<evidence type="ECO:0000256" key="2">
    <source>
        <dbReference type="ARBA" id="ARBA00022801"/>
    </source>
</evidence>